<dbReference type="EMBL" id="AC152185">
    <property type="protein sequence ID" value="ABN07980.1"/>
    <property type="molecule type" value="Genomic_DNA"/>
</dbReference>
<reference evidence="1" key="1">
    <citation type="submission" date="2004-10" db="EMBL/GenBank/DDBJ databases">
        <authorList>
            <person name="Town C.D."/>
        </authorList>
    </citation>
    <scope>NUCLEOTIDE SEQUENCE</scope>
</reference>
<proteinExistence type="predicted"/>
<accession>A2Q2Y0</accession>
<name>A2Q2Y0_MEDTR</name>
<organism evidence="1">
    <name type="scientific">Medicago truncatula</name>
    <name type="common">Barrel medic</name>
    <name type="synonym">Medicago tribuloides</name>
    <dbReference type="NCBI Taxonomy" id="3880"/>
    <lineage>
        <taxon>Eukaryota</taxon>
        <taxon>Viridiplantae</taxon>
        <taxon>Streptophyta</taxon>
        <taxon>Embryophyta</taxon>
        <taxon>Tracheophyta</taxon>
        <taxon>Spermatophyta</taxon>
        <taxon>Magnoliopsida</taxon>
        <taxon>eudicotyledons</taxon>
        <taxon>Gunneridae</taxon>
        <taxon>Pentapetalae</taxon>
        <taxon>rosids</taxon>
        <taxon>fabids</taxon>
        <taxon>Fabales</taxon>
        <taxon>Fabaceae</taxon>
        <taxon>Papilionoideae</taxon>
        <taxon>50 kb inversion clade</taxon>
        <taxon>NPAAA clade</taxon>
        <taxon>Hologalegina</taxon>
        <taxon>IRL clade</taxon>
        <taxon>Trifolieae</taxon>
        <taxon>Medicago</taxon>
    </lineage>
</organism>
<gene>
    <name evidence="1" type="ORF">MtrDRAFT_AC152185g35v2</name>
</gene>
<protein>
    <submittedName>
        <fullName evidence="1">Uncharacterized protein</fullName>
    </submittedName>
</protein>
<reference evidence="1" key="2">
    <citation type="submission" date="2007-03" db="EMBL/GenBank/DDBJ databases">
        <authorList>
            <consortium name="The International Medicago Genome Annotation Group"/>
        </authorList>
    </citation>
    <scope>NUCLEOTIDE SEQUENCE</scope>
</reference>
<evidence type="ECO:0000313" key="1">
    <source>
        <dbReference type="EMBL" id="ABN07980.1"/>
    </source>
</evidence>
<sequence>METCEAIMEFDYVEAYLDYVEAYLDSLSLFKTICANFPKSLEYVGGIILGPMRRN</sequence>
<dbReference type="AlphaFoldDB" id="A2Q2Y0"/>